<dbReference type="RefSeq" id="WP_093324777.1">
    <property type="nucleotide sequence ID" value="NZ_FOSZ01000006.1"/>
</dbReference>
<dbReference type="Pfam" id="PF07992">
    <property type="entry name" value="Pyr_redox_2"/>
    <property type="match status" value="1"/>
</dbReference>
<dbReference type="Gene3D" id="1.10.10.1100">
    <property type="entry name" value="BFD-like [2Fe-2S]-binding domain"/>
    <property type="match status" value="1"/>
</dbReference>
<dbReference type="STRING" id="1280847.SAMN04488036_106113"/>
<accession>A0A1I4FKB9</accession>
<dbReference type="Gene3D" id="3.50.50.60">
    <property type="entry name" value="FAD/NAD(P)-binding domain"/>
    <property type="match status" value="2"/>
</dbReference>
<feature type="domain" description="BFD-like [2Fe-2S]-binding" evidence="2">
    <location>
        <begin position="374"/>
        <end position="425"/>
    </location>
</feature>
<keyword evidence="1" id="KW-0560">Oxidoreductase</keyword>
<dbReference type="CDD" id="cd19946">
    <property type="entry name" value="GlpA-like_Fer2_BFD-like"/>
    <property type="match status" value="1"/>
</dbReference>
<reference evidence="5" key="1">
    <citation type="submission" date="2016-10" db="EMBL/GenBank/DDBJ databases">
        <authorList>
            <person name="Varghese N."/>
            <person name="Submissions S."/>
        </authorList>
    </citation>
    <scope>NUCLEOTIDE SEQUENCE [LARGE SCALE GENOMIC DNA]</scope>
    <source>
        <strain evidence="5">DSM 28453</strain>
    </source>
</reference>
<protein>
    <submittedName>
        <fullName evidence="4">NADPH-dependent 2,4-dienoyl-CoA reductase, sulfur reductase</fullName>
    </submittedName>
</protein>
<organism evidence="4 5">
    <name type="scientific">Shimia haliotis</name>
    <dbReference type="NCBI Taxonomy" id="1280847"/>
    <lineage>
        <taxon>Bacteria</taxon>
        <taxon>Pseudomonadati</taxon>
        <taxon>Pseudomonadota</taxon>
        <taxon>Alphaproteobacteria</taxon>
        <taxon>Rhodobacterales</taxon>
        <taxon>Roseobacteraceae</taxon>
    </lineage>
</organism>
<dbReference type="InterPro" id="IPR023753">
    <property type="entry name" value="FAD/NAD-binding_dom"/>
</dbReference>
<keyword evidence="5" id="KW-1185">Reference proteome</keyword>
<dbReference type="SUPFAM" id="SSF51905">
    <property type="entry name" value="FAD/NAD(P)-binding domain"/>
    <property type="match status" value="1"/>
</dbReference>
<evidence type="ECO:0000259" key="2">
    <source>
        <dbReference type="Pfam" id="PF04324"/>
    </source>
</evidence>
<dbReference type="PIRSF" id="PIRSF037495">
    <property type="entry name" value="Opine_OX_OoxA/HcnB"/>
    <property type="match status" value="1"/>
</dbReference>
<dbReference type="PRINTS" id="PR00368">
    <property type="entry name" value="FADPNR"/>
</dbReference>
<dbReference type="InterPro" id="IPR007419">
    <property type="entry name" value="BFD-like_2Fe2S-bd_dom"/>
</dbReference>
<evidence type="ECO:0000256" key="1">
    <source>
        <dbReference type="ARBA" id="ARBA00023002"/>
    </source>
</evidence>
<evidence type="ECO:0000313" key="5">
    <source>
        <dbReference type="Proteomes" id="UP000198851"/>
    </source>
</evidence>
<dbReference type="InterPro" id="IPR051691">
    <property type="entry name" value="Metab_Enz_Cyan_OpOx_G3PDH"/>
</dbReference>
<dbReference type="GO" id="GO:0016491">
    <property type="term" value="F:oxidoreductase activity"/>
    <property type="evidence" value="ECO:0007669"/>
    <property type="project" value="UniProtKB-KW"/>
</dbReference>
<name>A0A1I4FKB9_9RHOB</name>
<dbReference type="PANTHER" id="PTHR42949">
    <property type="entry name" value="ANAEROBIC GLYCEROL-3-PHOSPHATE DEHYDROGENASE SUBUNIT B"/>
    <property type="match status" value="1"/>
</dbReference>
<dbReference type="InterPro" id="IPR036188">
    <property type="entry name" value="FAD/NAD-bd_sf"/>
</dbReference>
<sequence>MNRFDLAVVGAGPAGMAAAREAAEAGLCVALVDEQPRVGGQIYRNVERVEAPLAAVLGKEFMSGAGLAKDVQHAGITHLAGFSVLAFEKGKLALGAASGAMRIEAREVLLATGAIERPMPMPGWTLPGVMGAGAAQVMLKQSGLAVENAVLVGSGPLLHLVAVQLTRAGAPPRAIVETRRRGDARRAVMKWRLALRAMPYIKRSLANLTELRNAGVRRYMGSRDVALLGERRVESVVFASGGRRREVPCDVALLHHGVIPHVQASRAAGVSHIWSESQMAYVPECDIWGRTDAPHVWVAGDGAWIGGARVAELSGRIAALGIAHDLGYVRSVERDRRMAAWFEEREFELSLRPLIDRAFPPYEAALTPEDSVAVCRCEEVTAGQVRAAVAAGATNVGDAKVMTRVGMGRCQGRMCFPSVARIVAEARDVPVVDAGQLSARPPIKPVTLGALAQMHYGAGAKEGDAHDD</sequence>
<dbReference type="InterPro" id="IPR017224">
    <property type="entry name" value="Opine_Oxase_asu/HCN_bsu"/>
</dbReference>
<dbReference type="EMBL" id="FOSZ01000006">
    <property type="protein sequence ID" value="SFL18378.1"/>
    <property type="molecule type" value="Genomic_DNA"/>
</dbReference>
<evidence type="ECO:0000313" key="4">
    <source>
        <dbReference type="EMBL" id="SFL18378.1"/>
    </source>
</evidence>
<dbReference type="AlphaFoldDB" id="A0A1I4FKB9"/>
<dbReference type="PRINTS" id="PR00411">
    <property type="entry name" value="PNDRDTASEI"/>
</dbReference>
<dbReference type="Pfam" id="PF04324">
    <property type="entry name" value="Fer2_BFD"/>
    <property type="match status" value="1"/>
</dbReference>
<dbReference type="PANTHER" id="PTHR42949:SF3">
    <property type="entry name" value="ANAEROBIC GLYCEROL-3-PHOSPHATE DEHYDROGENASE SUBUNIT B"/>
    <property type="match status" value="1"/>
</dbReference>
<dbReference type="OrthoDB" id="9801699at2"/>
<dbReference type="InterPro" id="IPR041854">
    <property type="entry name" value="BFD-like_2Fe2S-bd_dom_sf"/>
</dbReference>
<proteinExistence type="predicted"/>
<evidence type="ECO:0000259" key="3">
    <source>
        <dbReference type="Pfam" id="PF07992"/>
    </source>
</evidence>
<gene>
    <name evidence="4" type="ORF">SAMN04488036_106113</name>
</gene>
<dbReference type="Proteomes" id="UP000198851">
    <property type="component" value="Unassembled WGS sequence"/>
</dbReference>
<feature type="domain" description="FAD/NAD(P)-binding" evidence="3">
    <location>
        <begin position="4"/>
        <end position="311"/>
    </location>
</feature>